<geneLocation type="plastid" evidence="5"/>
<dbReference type="InterPro" id="IPR007570">
    <property type="entry name" value="Uncharacterised_Ycf23"/>
</dbReference>
<evidence type="ECO:0000256" key="2">
    <source>
        <dbReference type="ARBA" id="ARBA00009664"/>
    </source>
</evidence>
<protein>
    <recommendedName>
        <fullName evidence="3">Uncharacterized protein ycf23</fullName>
    </recommendedName>
</protein>
<dbReference type="Pfam" id="PF04481">
    <property type="entry name" value="DUF561"/>
    <property type="match status" value="1"/>
</dbReference>
<comment type="subcellular location">
    <subcellularLocation>
        <location evidence="1">Plastid</location>
    </subcellularLocation>
</comment>
<dbReference type="SUPFAM" id="SSF51366">
    <property type="entry name" value="Ribulose-phoshate binding barrel"/>
    <property type="match status" value="1"/>
</dbReference>
<reference evidence="5" key="1">
    <citation type="journal article" date="2018" name="Genome Biol. Evol.">
        <title>Mitochondrial and Plastid Genomes from Coralline Red Algae Provide Insights into the Incongruent Evolutionary Histories of Organelles.</title>
        <authorList>
            <person name="Lee J."/>
            <person name="Song H.J."/>
            <person name="In Park S."/>
            <person name="Lee Y.M."/>
            <person name="Jeong S.Y."/>
            <person name="Oh Cho T."/>
            <person name="Kim J.H."/>
            <person name="Choi H.G."/>
            <person name="Choi C.G."/>
            <person name="Nelson W.A."/>
            <person name="Fredericq S."/>
            <person name="Bhattacharya D."/>
            <person name="Su Yoon H."/>
        </authorList>
    </citation>
    <scope>NUCLEOTIDE SEQUENCE</scope>
</reference>
<dbReference type="PANTHER" id="PTHR36895">
    <property type="match status" value="1"/>
</dbReference>
<dbReference type="InterPro" id="IPR011060">
    <property type="entry name" value="RibuloseP-bd_barrel"/>
</dbReference>
<gene>
    <name evidence="5" type="primary">ycf23</name>
</gene>
<organism evidence="5">
    <name type="scientific">Renouxia sp</name>
    <dbReference type="NCBI Taxonomy" id="2485823"/>
    <lineage>
        <taxon>Eukaryota</taxon>
        <taxon>Rhodophyta</taxon>
        <taxon>Florideophyceae</taxon>
        <taxon>Corallinophycidae</taxon>
        <taxon>Rhodogorgonales</taxon>
        <taxon>Rhodogorgonaceae</taxon>
        <taxon>Renouxia</taxon>
    </lineage>
</organism>
<sequence length="275" mass="30064">MTLFNSQLDKATKERNLVKVITGLDNFNIHTIVQMVKAAETAGATYVDIAANNSIVREIKKHTNLPVCVSSIDPEELYDVSLEGVDIIEIGNFDCLYSKNITFSKSQILDLAKEVINLFPFTDICVTIPHILSLSEQVQLSSELEEVGVKILQTEGYYTKIVEPSSQFQREVGQLADLINYASSTLTSTYMISKVVKIPVIAASGINVLSAPLSILYGASGVGIGKAIKNNKTSLGMAKYIREVIDSVKQNEINSLNHIPALVRISNSFNSSVSF</sequence>
<evidence type="ECO:0000256" key="3">
    <source>
        <dbReference type="ARBA" id="ARBA00021523"/>
    </source>
</evidence>
<keyword evidence="4 5" id="KW-0934">Plastid</keyword>
<name>A0A3G3MHM6_9FLOR</name>
<evidence type="ECO:0000313" key="5">
    <source>
        <dbReference type="EMBL" id="AYR06322.1"/>
    </source>
</evidence>
<dbReference type="PANTHER" id="PTHR36895:SF1">
    <property type="entry name" value="YCF23 PROTEIN"/>
    <property type="match status" value="1"/>
</dbReference>
<comment type="similarity">
    <text evidence="2">Belongs to the ycf23 family.</text>
</comment>
<evidence type="ECO:0000256" key="1">
    <source>
        <dbReference type="ARBA" id="ARBA00004474"/>
    </source>
</evidence>
<proteinExistence type="inferred from homology"/>
<accession>A0A3G3MHM6</accession>
<dbReference type="EMBL" id="MH281629">
    <property type="protein sequence ID" value="AYR06322.1"/>
    <property type="molecule type" value="Genomic_DNA"/>
</dbReference>
<dbReference type="GO" id="GO:0009536">
    <property type="term" value="C:plastid"/>
    <property type="evidence" value="ECO:0007669"/>
    <property type="project" value="UniProtKB-SubCell"/>
</dbReference>
<evidence type="ECO:0000256" key="4">
    <source>
        <dbReference type="ARBA" id="ARBA00022640"/>
    </source>
</evidence>
<dbReference type="AlphaFoldDB" id="A0A3G3MHM6"/>